<reference evidence="2" key="1">
    <citation type="submission" date="2015-09" db="EMBL/GenBank/DDBJ databases">
        <authorList>
            <consortium name="Pathogen Informatics"/>
        </authorList>
    </citation>
    <scope>NUCLEOTIDE SEQUENCE [LARGE SCALE GENOMIC DNA]</scope>
    <source>
        <strain evidence="2">Lake Konstanz</strain>
    </source>
</reference>
<dbReference type="AlphaFoldDB" id="A0A0S4KDX8"/>
<dbReference type="VEuPathDB" id="TriTrypDB:BSAL_55170"/>
<gene>
    <name evidence="1" type="ORF">BSAL_55170</name>
</gene>
<evidence type="ECO:0000313" key="2">
    <source>
        <dbReference type="Proteomes" id="UP000051952"/>
    </source>
</evidence>
<sequence>MVRAALGSVAWLLVRTTESMPDAVDSWLASIPMLSRWLIPLLLPLALRVGVRYVENHQYMMSATAAPLPNTAVMLETMRYVEDVVAAVRDIPRLYDLIVRNGHKALVLETLQAQAAQEYKGKLDNNVESGLVEEDGVDDVAKSSTNTLARRFQQGDVGGGDMVVIINAIHFHKRVICVP</sequence>
<dbReference type="EMBL" id="CYKH01000151">
    <property type="protein sequence ID" value="CUI11834.1"/>
    <property type="molecule type" value="Genomic_DNA"/>
</dbReference>
<accession>A0A0S4KDX8</accession>
<name>A0A0S4KDX8_BODSA</name>
<evidence type="ECO:0000313" key="1">
    <source>
        <dbReference type="EMBL" id="CUI11834.1"/>
    </source>
</evidence>
<organism evidence="1 2">
    <name type="scientific">Bodo saltans</name>
    <name type="common">Flagellated protozoan</name>
    <dbReference type="NCBI Taxonomy" id="75058"/>
    <lineage>
        <taxon>Eukaryota</taxon>
        <taxon>Discoba</taxon>
        <taxon>Euglenozoa</taxon>
        <taxon>Kinetoplastea</taxon>
        <taxon>Metakinetoplastina</taxon>
        <taxon>Eubodonida</taxon>
        <taxon>Bodonidae</taxon>
        <taxon>Bodo</taxon>
    </lineage>
</organism>
<protein>
    <submittedName>
        <fullName evidence="1">GPI-anchored surface protein, putative</fullName>
    </submittedName>
</protein>
<dbReference type="Proteomes" id="UP000051952">
    <property type="component" value="Unassembled WGS sequence"/>
</dbReference>
<proteinExistence type="predicted"/>
<keyword evidence="2" id="KW-1185">Reference proteome</keyword>